<dbReference type="InterPro" id="IPR000961">
    <property type="entry name" value="AGC-kinase_C"/>
</dbReference>
<organism evidence="8 9">
    <name type="scientific">Tritrichomonas foetus</name>
    <dbReference type="NCBI Taxonomy" id="1144522"/>
    <lineage>
        <taxon>Eukaryota</taxon>
        <taxon>Metamonada</taxon>
        <taxon>Parabasalia</taxon>
        <taxon>Tritrichomonadida</taxon>
        <taxon>Tritrichomonadidae</taxon>
        <taxon>Tritrichomonas</taxon>
    </lineage>
</organism>
<dbReference type="InterPro" id="IPR011009">
    <property type="entry name" value="Kinase-like_dom_sf"/>
</dbReference>
<evidence type="ECO:0000256" key="2">
    <source>
        <dbReference type="ARBA" id="ARBA00022679"/>
    </source>
</evidence>
<keyword evidence="5" id="KW-0067">ATP-binding</keyword>
<gene>
    <name evidence="8" type="ORF">TRFO_37145</name>
</gene>
<reference evidence="8" key="1">
    <citation type="submission" date="2016-10" db="EMBL/GenBank/DDBJ databases">
        <authorList>
            <person name="Benchimol M."/>
            <person name="Almeida L.G."/>
            <person name="Vasconcelos A.T."/>
            <person name="Perreira-Neves A."/>
            <person name="Rosa I.A."/>
            <person name="Tasca T."/>
            <person name="Bogo M.R."/>
            <person name="de Souza W."/>
        </authorList>
    </citation>
    <scope>NUCLEOTIDE SEQUENCE [LARGE SCALE GENOMIC DNA]</scope>
    <source>
        <strain evidence="8">K</strain>
    </source>
</reference>
<dbReference type="GeneID" id="94845958"/>
<evidence type="ECO:0000256" key="3">
    <source>
        <dbReference type="ARBA" id="ARBA00022741"/>
    </source>
</evidence>
<keyword evidence="9" id="KW-1185">Reference proteome</keyword>
<dbReference type="Proteomes" id="UP000179807">
    <property type="component" value="Unassembled WGS sequence"/>
</dbReference>
<evidence type="ECO:0000256" key="5">
    <source>
        <dbReference type="ARBA" id="ARBA00022840"/>
    </source>
</evidence>
<evidence type="ECO:0000313" key="9">
    <source>
        <dbReference type="Proteomes" id="UP000179807"/>
    </source>
</evidence>
<keyword evidence="2" id="KW-0808">Transferase</keyword>
<dbReference type="GO" id="GO:0004674">
    <property type="term" value="F:protein serine/threonine kinase activity"/>
    <property type="evidence" value="ECO:0007669"/>
    <property type="project" value="UniProtKB-KW"/>
</dbReference>
<name>A0A1J4JEC7_9EUKA</name>
<dbReference type="Pfam" id="PF00069">
    <property type="entry name" value="Pkinase"/>
    <property type="match status" value="1"/>
</dbReference>
<accession>A0A1J4JEC7</accession>
<dbReference type="VEuPathDB" id="TrichDB:TRFO_37145"/>
<dbReference type="RefSeq" id="XP_068349784.1">
    <property type="nucleotide sequence ID" value="XM_068511254.1"/>
</dbReference>
<dbReference type="EMBL" id="MLAK01001161">
    <property type="protein sequence ID" value="OHS96647.1"/>
    <property type="molecule type" value="Genomic_DNA"/>
</dbReference>
<dbReference type="Gene3D" id="3.30.200.20">
    <property type="entry name" value="Phosphorylase Kinase, domain 1"/>
    <property type="match status" value="1"/>
</dbReference>
<evidence type="ECO:0000256" key="4">
    <source>
        <dbReference type="ARBA" id="ARBA00022777"/>
    </source>
</evidence>
<dbReference type="AlphaFoldDB" id="A0A1J4JEC7"/>
<dbReference type="GO" id="GO:0005524">
    <property type="term" value="F:ATP binding"/>
    <property type="evidence" value="ECO:0007669"/>
    <property type="project" value="UniProtKB-KW"/>
</dbReference>
<dbReference type="InterPro" id="IPR000719">
    <property type="entry name" value="Prot_kinase_dom"/>
</dbReference>
<dbReference type="PROSITE" id="PS51285">
    <property type="entry name" value="AGC_KINASE_CTER"/>
    <property type="match status" value="1"/>
</dbReference>
<keyword evidence="4 8" id="KW-0418">Kinase</keyword>
<evidence type="ECO:0000256" key="1">
    <source>
        <dbReference type="ARBA" id="ARBA00022527"/>
    </source>
</evidence>
<comment type="caution">
    <text evidence="8">The sequence shown here is derived from an EMBL/GenBank/DDBJ whole genome shotgun (WGS) entry which is preliminary data.</text>
</comment>
<evidence type="ECO:0000313" key="8">
    <source>
        <dbReference type="EMBL" id="OHS96647.1"/>
    </source>
</evidence>
<dbReference type="SUPFAM" id="SSF56112">
    <property type="entry name" value="Protein kinase-like (PK-like)"/>
    <property type="match status" value="1"/>
</dbReference>
<dbReference type="Gene3D" id="1.10.510.10">
    <property type="entry name" value="Transferase(Phosphotransferase) domain 1"/>
    <property type="match status" value="1"/>
</dbReference>
<keyword evidence="3" id="KW-0547">Nucleotide-binding</keyword>
<keyword evidence="1" id="KW-0723">Serine/threonine-protein kinase</keyword>
<evidence type="ECO:0000259" key="7">
    <source>
        <dbReference type="PROSITE" id="PS51285"/>
    </source>
</evidence>
<dbReference type="PROSITE" id="PS50011">
    <property type="entry name" value="PROTEIN_KINASE_DOM"/>
    <property type="match status" value="1"/>
</dbReference>
<sequence>MFGTTEYMSPEMINKENYGIEIDFWALGILMFEMLTETTPFYSSNKVKMMTAITRFAPNLEMISDPVARDLIKGLLIKNPKKRFNFNDIKKHPFFDEYDWDKIERLEYQPLFVPECPEINQPNNFDPRFTDELPVDSFIQTVCDDFPGFSFTADAFSNQFLSDDEKGVFKIES</sequence>
<feature type="domain" description="Protein kinase" evidence="6">
    <location>
        <begin position="1"/>
        <end position="95"/>
    </location>
</feature>
<proteinExistence type="predicted"/>
<dbReference type="PANTHER" id="PTHR24351">
    <property type="entry name" value="RIBOSOMAL PROTEIN S6 KINASE"/>
    <property type="match status" value="1"/>
</dbReference>
<feature type="domain" description="AGC-kinase C-terminal" evidence="7">
    <location>
        <begin position="96"/>
        <end position="161"/>
    </location>
</feature>
<protein>
    <submittedName>
        <fullName evidence="8">Serine/threonine-protein kinase ypk</fullName>
    </submittedName>
</protein>
<evidence type="ECO:0000259" key="6">
    <source>
        <dbReference type="PROSITE" id="PS50011"/>
    </source>
</evidence>
<dbReference type="SMART" id="SM00133">
    <property type="entry name" value="S_TK_X"/>
    <property type="match status" value="1"/>
</dbReference>
<dbReference type="OrthoDB" id="63267at2759"/>